<sequence>MNALLSPSPSPQPRYRVLAGHLLSNLALAQLRQALAHLAGGTADTWVLGPAEEADVVLLPRGVPMPPVVPPVRLVWVDGAEQAAAPGVGQGCSLREPFEAAALLALLRDVERRQPARRRQAGAPSWHRPRPPESPPALVRPTDAAVSPAEGPARPTVPASSPGTLAPIAPGGRGAWRAGRHLYRLRRWPAPGSLVRHRYLPRLASLLLSRSLSLSGLSALSNVGEAECEDFLAEMDRQGLLSCLTDDEPAATDPAKAAPADAATPVDPQGGTAPRGNGWVARLRARWSAMG</sequence>
<accession>A0A643F784</accession>
<comment type="caution">
    <text evidence="2">The sequence shown here is derived from an EMBL/GenBank/DDBJ whole genome shotgun (WGS) entry which is preliminary data.</text>
</comment>
<dbReference type="EMBL" id="VZPB01000072">
    <property type="protein sequence ID" value="KAB0574651.1"/>
    <property type="molecule type" value="Genomic_DNA"/>
</dbReference>
<reference evidence="2 3" key="1">
    <citation type="submission" date="2019-09" db="EMBL/GenBank/DDBJ databases">
        <title>Draft genome sequences of 48 bacterial type strains from the CCUG.</title>
        <authorList>
            <person name="Tunovic T."/>
            <person name="Pineiro-Iglesias B."/>
            <person name="Unosson C."/>
            <person name="Inganas E."/>
            <person name="Ohlen M."/>
            <person name="Cardew S."/>
            <person name="Jensie-Markopoulos S."/>
            <person name="Salva-Serra F."/>
            <person name="Jaen-Luchoro D."/>
            <person name="Karlsson R."/>
            <person name="Svensson-Stadler L."/>
            <person name="Chun J."/>
            <person name="Moore E."/>
        </authorList>
    </citation>
    <scope>NUCLEOTIDE SEQUENCE [LARGE SCALE GENOMIC DNA]</scope>
    <source>
        <strain evidence="2 3">CCUG 30977</strain>
    </source>
</reference>
<dbReference type="RefSeq" id="WP_151125729.1">
    <property type="nucleotide sequence ID" value="NZ_CP088081.1"/>
</dbReference>
<dbReference type="OrthoDB" id="9847004at2"/>
<feature type="region of interest" description="Disordered" evidence="1">
    <location>
        <begin position="246"/>
        <end position="277"/>
    </location>
</feature>
<keyword evidence="3" id="KW-1185">Reference proteome</keyword>
<feature type="compositionally biased region" description="Low complexity" evidence="1">
    <location>
        <begin position="251"/>
        <end position="268"/>
    </location>
</feature>
<protein>
    <submittedName>
        <fullName evidence="2">Uncharacterized protein</fullName>
    </submittedName>
</protein>
<proteinExistence type="predicted"/>
<feature type="region of interest" description="Disordered" evidence="1">
    <location>
        <begin position="114"/>
        <end position="172"/>
    </location>
</feature>
<evidence type="ECO:0000313" key="3">
    <source>
        <dbReference type="Proteomes" id="UP000430120"/>
    </source>
</evidence>
<dbReference type="Proteomes" id="UP000430120">
    <property type="component" value="Unassembled WGS sequence"/>
</dbReference>
<organism evidence="2 3">
    <name type="scientific">Ideonella dechloratans</name>
    <dbReference type="NCBI Taxonomy" id="36863"/>
    <lineage>
        <taxon>Bacteria</taxon>
        <taxon>Pseudomonadati</taxon>
        <taxon>Pseudomonadota</taxon>
        <taxon>Betaproteobacteria</taxon>
        <taxon>Burkholderiales</taxon>
        <taxon>Sphaerotilaceae</taxon>
        <taxon>Ideonella</taxon>
    </lineage>
</organism>
<evidence type="ECO:0000313" key="2">
    <source>
        <dbReference type="EMBL" id="KAB0574651.1"/>
    </source>
</evidence>
<gene>
    <name evidence="2" type="ORF">F7Q92_19415</name>
</gene>
<dbReference type="AlphaFoldDB" id="A0A643F784"/>
<name>A0A643F784_IDEDE</name>
<evidence type="ECO:0000256" key="1">
    <source>
        <dbReference type="SAM" id="MobiDB-lite"/>
    </source>
</evidence>